<comment type="caution">
    <text evidence="2">The sequence shown here is derived from an EMBL/GenBank/DDBJ whole genome shotgun (WGS) entry which is preliminary data.</text>
</comment>
<dbReference type="InterPro" id="IPR003772">
    <property type="entry name" value="YceD"/>
</dbReference>
<organism evidence="2 3">
    <name type="scientific">Demequina lignilytica</name>
    <dbReference type="NCBI Taxonomy" id="3051663"/>
    <lineage>
        <taxon>Bacteria</taxon>
        <taxon>Bacillati</taxon>
        <taxon>Actinomycetota</taxon>
        <taxon>Actinomycetes</taxon>
        <taxon>Micrococcales</taxon>
        <taxon>Demequinaceae</taxon>
        <taxon>Demequina</taxon>
    </lineage>
</organism>
<dbReference type="AlphaFoldDB" id="A0AAW7M1Y3"/>
<dbReference type="EMBL" id="JAUHQB010000001">
    <property type="protein sequence ID" value="MDN4482483.1"/>
    <property type="molecule type" value="Genomic_DNA"/>
</dbReference>
<dbReference type="Pfam" id="PF02620">
    <property type="entry name" value="YceD"/>
    <property type="match status" value="1"/>
</dbReference>
<protein>
    <submittedName>
        <fullName evidence="2">YceD family protein</fullName>
    </submittedName>
</protein>
<gene>
    <name evidence="1" type="ORF">QQ002_02890</name>
    <name evidence="2" type="ORF">QQX10_03040</name>
</gene>
<dbReference type="EMBL" id="JAUHPX010000001">
    <property type="protein sequence ID" value="MDN4487137.1"/>
    <property type="molecule type" value="Genomic_DNA"/>
</dbReference>
<evidence type="ECO:0000313" key="3">
    <source>
        <dbReference type="Proteomes" id="UP001172737"/>
    </source>
</evidence>
<evidence type="ECO:0000313" key="4">
    <source>
        <dbReference type="Proteomes" id="UP001172756"/>
    </source>
</evidence>
<dbReference type="Proteomes" id="UP001172737">
    <property type="component" value="Unassembled WGS sequence"/>
</dbReference>
<evidence type="ECO:0000313" key="1">
    <source>
        <dbReference type="EMBL" id="MDN4482483.1"/>
    </source>
</evidence>
<evidence type="ECO:0000313" key="2">
    <source>
        <dbReference type="EMBL" id="MDN4487137.1"/>
    </source>
</evidence>
<reference evidence="2" key="1">
    <citation type="submission" date="2023-06" db="EMBL/GenBank/DDBJ databases">
        <title>Sysu t00039.</title>
        <authorList>
            <person name="Gao L."/>
            <person name="Fang B.-Z."/>
            <person name="Li W.-J."/>
        </authorList>
    </citation>
    <scope>NUCLEOTIDE SEQUENCE</scope>
    <source>
        <strain evidence="2">SYSU T00039</strain>
    </source>
</reference>
<proteinExistence type="predicted"/>
<reference evidence="1 4" key="2">
    <citation type="submission" date="2023-06" db="EMBL/GenBank/DDBJ databases">
        <title>SYSU T0a273.</title>
        <authorList>
            <person name="Gao L."/>
            <person name="Fang B.-Z."/>
            <person name="Li W.-J."/>
        </authorList>
    </citation>
    <scope>NUCLEOTIDE SEQUENCE [LARGE SCALE GENOMIC DNA]</scope>
    <source>
        <strain evidence="1 4">SYSU T0a273</strain>
    </source>
</reference>
<dbReference type="RefSeq" id="WP_301120093.1">
    <property type="nucleotide sequence ID" value="NZ_JAUHPX010000001.1"/>
</dbReference>
<dbReference type="Proteomes" id="UP001172756">
    <property type="component" value="Unassembled WGS sequence"/>
</dbReference>
<dbReference type="PANTHER" id="PTHR34374:SF1">
    <property type="entry name" value="LARGE RIBOSOMAL RNA SUBUNIT ACCUMULATION PROTEIN YCED HOMOLOG 1, CHLOROPLASTIC"/>
    <property type="match status" value="1"/>
</dbReference>
<accession>A0AAW7M1Y3</accession>
<sequence>MHTSRPAASPFQFSARDIVRRPGAQRLVSETFPAPAVLGTDVIGVPVGTDVTLDLSFESVQEGIWVSGTVNATATGECGRCLDEVRQDVAAPLQGLFEYPDVRRDDEDETSEDVFEFDGESLDLEELVRDAVVTNLPFTPLCGPDCPGLCDQCGARLADDPDHTHEVLDPRWSALQSLIDEKES</sequence>
<name>A0AAW7M1Y3_9MICO</name>
<keyword evidence="3" id="KW-1185">Reference proteome</keyword>
<dbReference type="PANTHER" id="PTHR34374">
    <property type="entry name" value="LARGE RIBOSOMAL RNA SUBUNIT ACCUMULATION PROTEIN YCED HOMOLOG 1, CHLOROPLASTIC"/>
    <property type="match status" value="1"/>
</dbReference>